<feature type="transmembrane region" description="Helical" evidence="1">
    <location>
        <begin position="15"/>
        <end position="33"/>
    </location>
</feature>
<dbReference type="PANTHER" id="PTHR34978:SF3">
    <property type="entry name" value="SLR0241 PROTEIN"/>
    <property type="match status" value="1"/>
</dbReference>
<evidence type="ECO:0000313" key="4">
    <source>
        <dbReference type="Proteomes" id="UP000012589"/>
    </source>
</evidence>
<dbReference type="eggNOG" id="COG4219">
    <property type="taxonomic scope" value="Bacteria"/>
</dbReference>
<accession>N1ZVC3</accession>
<name>N1ZVC3_9FIRM</name>
<dbReference type="Pfam" id="PF05569">
    <property type="entry name" value="Peptidase_M56"/>
    <property type="match status" value="1"/>
</dbReference>
<gene>
    <name evidence="3" type="ORF">C823_05330</name>
</gene>
<dbReference type="CDD" id="cd07341">
    <property type="entry name" value="M56_BlaR1_MecR1_like"/>
    <property type="match status" value="1"/>
</dbReference>
<dbReference type="Gene3D" id="3.30.2010.10">
    <property type="entry name" value="Metalloproteases ('zincins'), catalytic domain"/>
    <property type="match status" value="1"/>
</dbReference>
<feature type="domain" description="Peptidase M56" evidence="2">
    <location>
        <begin position="89"/>
        <end position="253"/>
    </location>
</feature>
<evidence type="ECO:0000259" key="2">
    <source>
        <dbReference type="Pfam" id="PF05569"/>
    </source>
</evidence>
<evidence type="ECO:0000256" key="1">
    <source>
        <dbReference type="SAM" id="Phobius"/>
    </source>
</evidence>
<protein>
    <recommendedName>
        <fullName evidence="2">Peptidase M56 domain-containing protein</fullName>
    </recommendedName>
</protein>
<keyword evidence="1" id="KW-0472">Membrane</keyword>
<dbReference type="OrthoDB" id="9770467at2"/>
<dbReference type="Proteomes" id="UP000012589">
    <property type="component" value="Unassembled WGS sequence"/>
</dbReference>
<organism evidence="3 4">
    <name type="scientific">Eubacterium plexicaudatum ASF492</name>
    <dbReference type="NCBI Taxonomy" id="1235802"/>
    <lineage>
        <taxon>Bacteria</taxon>
        <taxon>Bacillati</taxon>
        <taxon>Bacillota</taxon>
        <taxon>Clostridia</taxon>
        <taxon>Eubacteriales</taxon>
        <taxon>Eubacteriaceae</taxon>
        <taxon>Eubacterium</taxon>
    </lineage>
</organism>
<proteinExistence type="predicted"/>
<keyword evidence="1" id="KW-0812">Transmembrane</keyword>
<feature type="transmembrane region" description="Helical" evidence="1">
    <location>
        <begin position="45"/>
        <end position="64"/>
    </location>
</feature>
<feature type="transmembrane region" description="Helical" evidence="1">
    <location>
        <begin position="84"/>
        <end position="100"/>
    </location>
</feature>
<comment type="caution">
    <text evidence="3">The sequence shown here is derived from an EMBL/GenBank/DDBJ whole genome shotgun (WGS) entry which is preliminary data.</text>
</comment>
<keyword evidence="4" id="KW-1185">Reference proteome</keyword>
<dbReference type="EMBL" id="AQFT01000158">
    <property type="protein sequence ID" value="EMZ19856.1"/>
    <property type="molecule type" value="Genomic_DNA"/>
</dbReference>
<reference evidence="3 4" key="1">
    <citation type="journal article" date="2014" name="Genome Announc.">
        <title>Draft genome sequences of the altered schaedler flora, a defined bacterial community from gnotobiotic mice.</title>
        <authorList>
            <person name="Wannemuehler M.J."/>
            <person name="Overstreet A.M."/>
            <person name="Ward D.V."/>
            <person name="Phillips G.J."/>
        </authorList>
    </citation>
    <scope>NUCLEOTIDE SEQUENCE [LARGE SCALE GENOMIC DNA]</scope>
    <source>
        <strain evidence="3 4">ASF492</strain>
    </source>
</reference>
<dbReference type="PANTHER" id="PTHR34978">
    <property type="entry name" value="POSSIBLE SENSOR-TRANSDUCER PROTEIN BLAR"/>
    <property type="match status" value="1"/>
</dbReference>
<keyword evidence="1" id="KW-1133">Transmembrane helix</keyword>
<dbReference type="HOGENOM" id="CLU_642125_0_0_9"/>
<dbReference type="InterPro" id="IPR052173">
    <property type="entry name" value="Beta-lactam_resp_regulator"/>
</dbReference>
<evidence type="ECO:0000313" key="3">
    <source>
        <dbReference type="EMBL" id="EMZ19856.1"/>
    </source>
</evidence>
<dbReference type="AlphaFoldDB" id="N1ZVC3"/>
<sequence length="427" mass="49045">MKFELFILVYSFTKLLRMMTAATVLMVFVLAVCKLAGIRNWRLHLVLFGLVPVACLMANSKIFFTGKLFLVTNWLHGQVNVPMAAFYFLVAGMLAIRYVHTQRELHKKLHRMRRLKKLEAEIRSDLGSGIPSKIRSGIRVYLSSECVSPFAGGIFRPFIVLPETFRYGLSGKQLWAVLYHEIVHIRQGHILLLHIYAWLKIIWWIHPLIYLLEAKLRESIEYGSDEGSVMRAKISPYEYAAVLLTVLRMETQTVFVKDGVTAFQDRRYNVIKKRMERLAMLACDRGTYCRYVRKGRLSAMATAVVLCMAAAAAVGTSMPRYTKMKEIAAYDERLHPLTYDMKKEGFQVKTAENGISISEQEMQRFSKKYHLSGEYVIFSYDTIVKVPGFGGFGQAALVRIQDPSDVSLLARQEWTDRIQSFVMKYLI</sequence>
<dbReference type="STRING" id="1235802.C823_05330"/>
<feature type="transmembrane region" description="Helical" evidence="1">
    <location>
        <begin position="297"/>
        <end position="315"/>
    </location>
</feature>
<dbReference type="PATRIC" id="fig|1235802.3.peg.5622"/>
<dbReference type="InterPro" id="IPR008756">
    <property type="entry name" value="Peptidase_M56"/>
</dbReference>